<dbReference type="Pfam" id="PF23559">
    <property type="entry name" value="WHD_DRP"/>
    <property type="match status" value="1"/>
</dbReference>
<comment type="subcellular location">
    <subcellularLocation>
        <location evidence="1">Cytoplasm</location>
    </subcellularLocation>
</comment>
<keyword evidence="5" id="KW-0677">Repeat</keyword>
<dbReference type="EMBL" id="JBFOLJ010000005">
    <property type="protein sequence ID" value="KAL2538520.1"/>
    <property type="molecule type" value="Genomic_DNA"/>
</dbReference>
<evidence type="ECO:0000256" key="7">
    <source>
        <dbReference type="ARBA" id="ARBA00022821"/>
    </source>
</evidence>
<dbReference type="Gene3D" id="1.10.8.430">
    <property type="entry name" value="Helical domain of apoptotic protease-activating factors"/>
    <property type="match status" value="1"/>
</dbReference>
<evidence type="ECO:0000256" key="5">
    <source>
        <dbReference type="ARBA" id="ARBA00022737"/>
    </source>
</evidence>
<accession>A0ABD1VQ68</accession>
<keyword evidence="7" id="KW-0611">Plant defense</keyword>
<evidence type="ECO:0000256" key="2">
    <source>
        <dbReference type="ARBA" id="ARBA00008894"/>
    </source>
</evidence>
<dbReference type="InterPro" id="IPR041118">
    <property type="entry name" value="Rx_N"/>
</dbReference>
<dbReference type="InterPro" id="IPR042197">
    <property type="entry name" value="Apaf_helical"/>
</dbReference>
<keyword evidence="6" id="KW-0547">Nucleotide-binding</keyword>
<dbReference type="PRINTS" id="PR00364">
    <property type="entry name" value="DISEASERSIST"/>
</dbReference>
<comment type="caution">
    <text evidence="13">The sequence shown here is derived from an EMBL/GenBank/DDBJ whole genome shotgun (WGS) entry which is preliminary data.</text>
</comment>
<dbReference type="SUPFAM" id="SSF52540">
    <property type="entry name" value="P-loop containing nucleoside triphosphate hydrolases"/>
    <property type="match status" value="1"/>
</dbReference>
<keyword evidence="4" id="KW-0433">Leucine-rich repeat</keyword>
<dbReference type="GO" id="GO:0005737">
    <property type="term" value="C:cytoplasm"/>
    <property type="evidence" value="ECO:0007669"/>
    <property type="project" value="UniProtKB-SubCell"/>
</dbReference>
<gene>
    <name evidence="13" type="ORF">Fot_19911</name>
</gene>
<dbReference type="InterPro" id="IPR038005">
    <property type="entry name" value="RX-like_CC"/>
</dbReference>
<evidence type="ECO:0000256" key="8">
    <source>
        <dbReference type="ARBA" id="ARBA00022840"/>
    </source>
</evidence>
<dbReference type="Pfam" id="PF00931">
    <property type="entry name" value="NB-ARC"/>
    <property type="match status" value="1"/>
</dbReference>
<keyword evidence="8" id="KW-0067">ATP-binding</keyword>
<evidence type="ECO:0000259" key="12">
    <source>
        <dbReference type="Pfam" id="PF23559"/>
    </source>
</evidence>
<keyword evidence="9" id="KW-0175">Coiled coil</keyword>
<dbReference type="PANTHER" id="PTHR23155">
    <property type="entry name" value="DISEASE RESISTANCE PROTEIN RP"/>
    <property type="match status" value="1"/>
</dbReference>
<evidence type="ECO:0000313" key="14">
    <source>
        <dbReference type="Proteomes" id="UP001604277"/>
    </source>
</evidence>
<comment type="similarity">
    <text evidence="2">Belongs to the disease resistance NB-LRR family.</text>
</comment>
<dbReference type="InterPro" id="IPR027417">
    <property type="entry name" value="P-loop_NTPase"/>
</dbReference>
<evidence type="ECO:0000259" key="11">
    <source>
        <dbReference type="Pfam" id="PF18052"/>
    </source>
</evidence>
<dbReference type="FunFam" id="3.40.50.300:FF:001091">
    <property type="entry name" value="Probable disease resistance protein At1g61300"/>
    <property type="match status" value="1"/>
</dbReference>
<dbReference type="GO" id="GO:0005524">
    <property type="term" value="F:ATP binding"/>
    <property type="evidence" value="ECO:0007669"/>
    <property type="project" value="UniProtKB-KW"/>
</dbReference>
<dbReference type="Gene3D" id="3.40.50.300">
    <property type="entry name" value="P-loop containing nucleotide triphosphate hydrolases"/>
    <property type="match status" value="1"/>
</dbReference>
<reference evidence="14" key="1">
    <citation type="submission" date="2024-07" db="EMBL/GenBank/DDBJ databases">
        <title>Two chromosome-level genome assemblies of Korean endemic species Abeliophyllum distichum and Forsythia ovata (Oleaceae).</title>
        <authorList>
            <person name="Jang H."/>
        </authorList>
    </citation>
    <scope>NUCLEOTIDE SEQUENCE [LARGE SCALE GENOMIC DNA]</scope>
</reference>
<dbReference type="Proteomes" id="UP001604277">
    <property type="component" value="Unassembled WGS sequence"/>
</dbReference>
<protein>
    <submittedName>
        <fullName evidence="13">Late blight resistance protein-like protein R1A-3</fullName>
    </submittedName>
</protein>
<evidence type="ECO:0000256" key="9">
    <source>
        <dbReference type="SAM" id="Coils"/>
    </source>
</evidence>
<proteinExistence type="inferred from homology"/>
<name>A0ABD1VQ68_9LAMI</name>
<sequence length="728" mass="84719">MGDMASSKNSMKKILEIRSEMGILEILIYNTMYGHETIEFNSFITKLISKNEDLYKVYDLIKIFRSSWEFRDRARRYLFLIEDLRLLFSIPKLQSATPSNIHKLEVFIDFLLEVVAKSDWSGTYLQGQNQNFQTDLKLLIAYLGDRPSQAIELLDETNSVFTDIEALVNQVGSFLYSVFFTGYPVYLIEIDPSLSDLLEKFEILNTKIEKHCTTVSKIQTDMPTKTVVVSLFIVDSLLDDLKDLMNNKADTIVEVKDQFKTIYEELLYLRTFLKDIDLPQQHQGFQELVIRIRDIAYEVEYIVINSFAPVRYLILRLSHFMEKIKRIRRALEEMVQRMEKIKRIRMALEEMMQSYDTGVLQVEKYPSEQVSLQAANPPFLEDIVVGFKDEAMKIIGQLIGAPKHLQILSIYGMPGLGKTTLAKMLYNDPNIDLHFDKCAWCVVSQKYQRRNILIDILRTVSDLSGDRILNMEEENLAEELYKSLKEKRYFIIMDDIWNIDVWNDLKRYFPDDSCGSRILFTTRLRDVGLQASPQCVLNELPFLSEVECWDLLQWKVFQKEHCPPQLIDIGKQIATNCHGLPLAVVLIAAVLANMEKKESFWQEVVSLSSHISDGNNKVMDILELSYKHLPVHLRPCFLYFGVFQEDAEIPVRKLITLWIAEGLIEKQELKRLEDVAYDYLMDLIGRSLVFIAKRKSDGRVKACNMHDLLHEMCLKIAEQENFLKVIQE</sequence>
<feature type="coiled-coil region" evidence="9">
    <location>
        <begin position="317"/>
        <end position="351"/>
    </location>
</feature>
<feature type="domain" description="NB-ARC" evidence="10">
    <location>
        <begin position="390"/>
        <end position="561"/>
    </location>
</feature>
<evidence type="ECO:0000256" key="6">
    <source>
        <dbReference type="ARBA" id="ARBA00022741"/>
    </source>
</evidence>
<dbReference type="InterPro" id="IPR002182">
    <property type="entry name" value="NB-ARC"/>
</dbReference>
<dbReference type="Gene3D" id="1.20.5.4130">
    <property type="match status" value="1"/>
</dbReference>
<feature type="domain" description="Disease resistance N-terminal" evidence="11">
    <location>
        <begin position="233"/>
        <end position="303"/>
    </location>
</feature>
<dbReference type="InterPro" id="IPR044974">
    <property type="entry name" value="Disease_R_plants"/>
</dbReference>
<organism evidence="13 14">
    <name type="scientific">Forsythia ovata</name>
    <dbReference type="NCBI Taxonomy" id="205694"/>
    <lineage>
        <taxon>Eukaryota</taxon>
        <taxon>Viridiplantae</taxon>
        <taxon>Streptophyta</taxon>
        <taxon>Embryophyta</taxon>
        <taxon>Tracheophyta</taxon>
        <taxon>Spermatophyta</taxon>
        <taxon>Magnoliopsida</taxon>
        <taxon>eudicotyledons</taxon>
        <taxon>Gunneridae</taxon>
        <taxon>Pentapetalae</taxon>
        <taxon>asterids</taxon>
        <taxon>lamiids</taxon>
        <taxon>Lamiales</taxon>
        <taxon>Oleaceae</taxon>
        <taxon>Forsythieae</taxon>
        <taxon>Forsythia</taxon>
    </lineage>
</organism>
<keyword evidence="3" id="KW-0963">Cytoplasm</keyword>
<evidence type="ECO:0000256" key="3">
    <source>
        <dbReference type="ARBA" id="ARBA00022490"/>
    </source>
</evidence>
<dbReference type="FunFam" id="1.10.10.10:FF:000322">
    <property type="entry name" value="Probable disease resistance protein At1g63360"/>
    <property type="match status" value="1"/>
</dbReference>
<dbReference type="GO" id="GO:0051607">
    <property type="term" value="P:defense response to virus"/>
    <property type="evidence" value="ECO:0007669"/>
    <property type="project" value="UniProtKB-ARBA"/>
</dbReference>
<evidence type="ECO:0000313" key="13">
    <source>
        <dbReference type="EMBL" id="KAL2538520.1"/>
    </source>
</evidence>
<dbReference type="InterPro" id="IPR036388">
    <property type="entry name" value="WH-like_DNA-bd_sf"/>
</dbReference>
<evidence type="ECO:0000259" key="10">
    <source>
        <dbReference type="Pfam" id="PF00931"/>
    </source>
</evidence>
<evidence type="ECO:0000256" key="1">
    <source>
        <dbReference type="ARBA" id="ARBA00004496"/>
    </source>
</evidence>
<keyword evidence="14" id="KW-1185">Reference proteome</keyword>
<dbReference type="PANTHER" id="PTHR23155:SF1152">
    <property type="entry name" value="AAA+ ATPASE DOMAIN-CONTAINING PROTEIN"/>
    <property type="match status" value="1"/>
</dbReference>
<dbReference type="Pfam" id="PF18052">
    <property type="entry name" value="Rx_N"/>
    <property type="match status" value="1"/>
</dbReference>
<evidence type="ECO:0000256" key="4">
    <source>
        <dbReference type="ARBA" id="ARBA00022614"/>
    </source>
</evidence>
<dbReference type="InterPro" id="IPR058922">
    <property type="entry name" value="WHD_DRP"/>
</dbReference>
<dbReference type="CDD" id="cd14798">
    <property type="entry name" value="RX-CC_like"/>
    <property type="match status" value="1"/>
</dbReference>
<feature type="domain" description="Disease resistance protein winged helix" evidence="12">
    <location>
        <begin position="642"/>
        <end position="712"/>
    </location>
</feature>
<dbReference type="Gene3D" id="1.10.10.10">
    <property type="entry name" value="Winged helix-like DNA-binding domain superfamily/Winged helix DNA-binding domain"/>
    <property type="match status" value="1"/>
</dbReference>
<dbReference type="AlphaFoldDB" id="A0ABD1VQ68"/>